<sequence length="324" mass="37525">MTQPRETLISIAETPYYHIVSRCVRRSYLCGVDHHSGKSYEHRRQWIVDRIRLLSSLFAVDICSYAVMSNHYHLVVKLDPQQVNELTDQDVINRWLSLFKGPLLVQRFNAGISLSKPEDDTVSEIIALWRKRLADISWFMKCLNQPIARKANLEDKCTGHFWEGRFKSQALLTEEALLSCMSYVDLNPVRADMAKTPEESDYTAIQERIKPHFDLQQAIRSQTGSEDLLSFNHDLKPLLHFEGNITHDNQTGILFSFIDYLELVDWTGRAIALNKRGAIASHLPNILQRLSINHKTWLSSATRFEALHRQRFGRRRPKLINQTA</sequence>
<gene>
    <name evidence="2" type="ORF">BST96_05000</name>
</gene>
<organism evidence="2 3">
    <name type="scientific">Oceanicoccus sagamiensis</name>
    <dbReference type="NCBI Taxonomy" id="716816"/>
    <lineage>
        <taxon>Bacteria</taxon>
        <taxon>Pseudomonadati</taxon>
        <taxon>Pseudomonadota</taxon>
        <taxon>Gammaproteobacteria</taxon>
        <taxon>Cellvibrionales</taxon>
        <taxon>Spongiibacteraceae</taxon>
        <taxon>Oceanicoccus</taxon>
    </lineage>
</organism>
<evidence type="ECO:0000259" key="1">
    <source>
        <dbReference type="SMART" id="SM01321"/>
    </source>
</evidence>
<dbReference type="PANTHER" id="PTHR34322:SF2">
    <property type="entry name" value="TRANSPOSASE IS200-LIKE DOMAIN-CONTAINING PROTEIN"/>
    <property type="match status" value="1"/>
</dbReference>
<protein>
    <submittedName>
        <fullName evidence="2">Transposase</fullName>
    </submittedName>
</protein>
<dbReference type="GO" id="GO:0004803">
    <property type="term" value="F:transposase activity"/>
    <property type="evidence" value="ECO:0007669"/>
    <property type="project" value="InterPro"/>
</dbReference>
<dbReference type="GO" id="GO:0003677">
    <property type="term" value="F:DNA binding"/>
    <property type="evidence" value="ECO:0007669"/>
    <property type="project" value="InterPro"/>
</dbReference>
<evidence type="ECO:0000313" key="2">
    <source>
        <dbReference type="EMBL" id="ARN73533.1"/>
    </source>
</evidence>
<dbReference type="PANTHER" id="PTHR34322">
    <property type="entry name" value="TRANSPOSASE, Y1_TNP DOMAIN-CONTAINING"/>
    <property type="match status" value="1"/>
</dbReference>
<name>A0A1X9NHS0_9GAMM</name>
<dbReference type="STRING" id="716816.BST96_05000"/>
<dbReference type="KEGG" id="osg:BST96_05000"/>
<dbReference type="RefSeq" id="WP_085757644.1">
    <property type="nucleotide sequence ID" value="NZ_CP019343.1"/>
</dbReference>
<dbReference type="Proteomes" id="UP000193450">
    <property type="component" value="Chromosome"/>
</dbReference>
<dbReference type="EMBL" id="CP019343">
    <property type="protein sequence ID" value="ARN73533.1"/>
    <property type="molecule type" value="Genomic_DNA"/>
</dbReference>
<proteinExistence type="predicted"/>
<dbReference type="SMART" id="SM01321">
    <property type="entry name" value="Y1_Tnp"/>
    <property type="match status" value="1"/>
</dbReference>
<dbReference type="GO" id="GO:0006313">
    <property type="term" value="P:DNA transposition"/>
    <property type="evidence" value="ECO:0007669"/>
    <property type="project" value="InterPro"/>
</dbReference>
<feature type="domain" description="Transposase IS200-like" evidence="1">
    <location>
        <begin position="12"/>
        <end position="187"/>
    </location>
</feature>
<reference evidence="2 3" key="1">
    <citation type="submission" date="2016-11" db="EMBL/GenBank/DDBJ databases">
        <title>Trade-off between light-utilization and light-protection in marine flavobacteria.</title>
        <authorList>
            <person name="Kumagai Y."/>
        </authorList>
    </citation>
    <scope>NUCLEOTIDE SEQUENCE [LARGE SCALE GENOMIC DNA]</scope>
    <source>
        <strain evidence="2 3">NBRC 107125</strain>
    </source>
</reference>
<dbReference type="Gene3D" id="3.30.70.1290">
    <property type="entry name" value="Transposase IS200-like"/>
    <property type="match status" value="1"/>
</dbReference>
<dbReference type="InterPro" id="IPR036515">
    <property type="entry name" value="Transposase_17_sf"/>
</dbReference>
<accession>A0A1X9NHS0</accession>
<keyword evidence="3" id="KW-1185">Reference proteome</keyword>
<dbReference type="SUPFAM" id="SSF143422">
    <property type="entry name" value="Transposase IS200-like"/>
    <property type="match status" value="1"/>
</dbReference>
<dbReference type="InterPro" id="IPR002686">
    <property type="entry name" value="Transposase_17"/>
</dbReference>
<dbReference type="OrthoDB" id="9814067at2"/>
<evidence type="ECO:0000313" key="3">
    <source>
        <dbReference type="Proteomes" id="UP000193450"/>
    </source>
</evidence>
<dbReference type="AlphaFoldDB" id="A0A1X9NHS0"/>